<organism evidence="7 8">
    <name type="scientific">Desulfurivibrio alkaliphilus (strain DSM 19089 / UNIQEM U267 / AHT2)</name>
    <dbReference type="NCBI Taxonomy" id="589865"/>
    <lineage>
        <taxon>Bacteria</taxon>
        <taxon>Pseudomonadati</taxon>
        <taxon>Thermodesulfobacteriota</taxon>
        <taxon>Desulfobulbia</taxon>
        <taxon>Desulfobulbales</taxon>
        <taxon>Desulfobulbaceae</taxon>
        <taxon>Desulfurivibrio</taxon>
    </lineage>
</organism>
<dbReference type="Proteomes" id="UP000001508">
    <property type="component" value="Chromosome"/>
</dbReference>
<keyword evidence="2 6" id="KW-0732">Signal</keyword>
<dbReference type="Pfam" id="PF03783">
    <property type="entry name" value="CsgG"/>
    <property type="match status" value="1"/>
</dbReference>
<dbReference type="HOGENOM" id="CLU_1057427_0_0_7"/>
<evidence type="ECO:0000256" key="2">
    <source>
        <dbReference type="ARBA" id="ARBA00022729"/>
    </source>
</evidence>
<feature type="signal peptide" evidence="6">
    <location>
        <begin position="1"/>
        <end position="29"/>
    </location>
</feature>
<evidence type="ECO:0000313" key="8">
    <source>
        <dbReference type="Proteomes" id="UP000001508"/>
    </source>
</evidence>
<keyword evidence="8" id="KW-1185">Reference proteome</keyword>
<evidence type="ECO:0000313" key="7">
    <source>
        <dbReference type="EMBL" id="ADH87088.1"/>
    </source>
</evidence>
<evidence type="ECO:0000256" key="5">
    <source>
        <dbReference type="ARBA" id="ARBA00023288"/>
    </source>
</evidence>
<dbReference type="PANTHER" id="PTHR41164">
    <property type="entry name" value="CURLI PRODUCTION ASSEMBLY/TRANSPORT COMPONENT CSGG"/>
    <property type="match status" value="1"/>
</dbReference>
<keyword evidence="3" id="KW-0472">Membrane</keyword>
<dbReference type="FunCoup" id="D6Z055">
    <property type="interactions" value="26"/>
</dbReference>
<evidence type="ECO:0000256" key="1">
    <source>
        <dbReference type="ARBA" id="ARBA00022475"/>
    </source>
</evidence>
<dbReference type="AlphaFoldDB" id="D6Z055"/>
<gene>
    <name evidence="7" type="ordered locus">DaAHT2_2423</name>
</gene>
<dbReference type="RefSeq" id="WP_013164600.1">
    <property type="nucleotide sequence ID" value="NC_014216.1"/>
</dbReference>
<dbReference type="eggNOG" id="COG1462">
    <property type="taxonomic scope" value="Bacteria"/>
</dbReference>
<reference evidence="8" key="1">
    <citation type="submission" date="2010-02" db="EMBL/GenBank/DDBJ databases">
        <title>Complete sequence of Desulfurivibrio alkaliphilus AHT2.</title>
        <authorList>
            <consortium name="US DOE Joint Genome Institute"/>
            <person name="Pitluck S."/>
            <person name="Chertkov O."/>
            <person name="Detter J.C."/>
            <person name="Han C."/>
            <person name="Tapia R."/>
            <person name="Larimer F."/>
            <person name="Land M."/>
            <person name="Hauser L."/>
            <person name="Kyrpides N."/>
            <person name="Mikhailova N."/>
            <person name="Sorokin D.Y."/>
            <person name="Muyzer G."/>
            <person name="Woyke T."/>
        </authorList>
    </citation>
    <scope>NUCLEOTIDE SEQUENCE [LARGE SCALE GENOMIC DNA]</scope>
    <source>
        <strain evidence="8">DSM 19089 / UNIQEM U267 / AHT2</strain>
    </source>
</reference>
<proteinExistence type="predicted"/>
<keyword evidence="1" id="KW-1003">Cell membrane</keyword>
<keyword evidence="4" id="KW-0564">Palmitate</keyword>
<evidence type="ECO:0000256" key="4">
    <source>
        <dbReference type="ARBA" id="ARBA00023139"/>
    </source>
</evidence>
<dbReference type="GO" id="GO:0030288">
    <property type="term" value="C:outer membrane-bounded periplasmic space"/>
    <property type="evidence" value="ECO:0007669"/>
    <property type="project" value="InterPro"/>
</dbReference>
<dbReference type="InParanoid" id="D6Z055"/>
<dbReference type="EMBL" id="CP001940">
    <property type="protein sequence ID" value="ADH87088.1"/>
    <property type="molecule type" value="Genomic_DNA"/>
</dbReference>
<dbReference type="KEGG" id="dak:DaAHT2_2423"/>
<dbReference type="STRING" id="589865.DaAHT2_2423"/>
<name>D6Z055_DESAT</name>
<feature type="chain" id="PRO_5003091516" evidence="6">
    <location>
        <begin position="30"/>
        <end position="247"/>
    </location>
</feature>
<keyword evidence="5" id="KW-0449">Lipoprotein</keyword>
<dbReference type="Gene3D" id="3.40.50.10610">
    <property type="entry name" value="ABC-type transport auxiliary lipoprotein component"/>
    <property type="match status" value="1"/>
</dbReference>
<sequence>MKANLTTLINAFFLLAACSFIIPAATAQAQSGGPDMGTARAEDYHGPKAAIAVADFEDKTVGRGQYRREYGRGMQDMLVTELFNTNRFIVLEREKLSAVIAEQDLGASGRFRQDTTAPIGELEGAQLMVIAAVTGFDPGTSGTKGTVRGRSGLLGDRLGSLTAGVQQAHVALDLRVVDTATGRILSATNVEGKARSFDLGGSAFGSQGSGGLSTFARTPMEQAIRRAIAEAVDFVVEQTPAEFYQHR</sequence>
<dbReference type="OrthoDB" id="37450at2"/>
<dbReference type="PANTHER" id="PTHR41164:SF1">
    <property type="entry name" value="CURLI PRODUCTION ASSEMBLY_TRANSPORT COMPONENT CSGG"/>
    <property type="match status" value="1"/>
</dbReference>
<accession>D6Z055</accession>
<dbReference type="InterPro" id="IPR005534">
    <property type="entry name" value="Curli_assmbl/transp-comp_CsgG"/>
</dbReference>
<evidence type="ECO:0000256" key="3">
    <source>
        <dbReference type="ARBA" id="ARBA00023136"/>
    </source>
</evidence>
<dbReference type="PROSITE" id="PS51257">
    <property type="entry name" value="PROKAR_LIPOPROTEIN"/>
    <property type="match status" value="1"/>
</dbReference>
<protein>
    <submittedName>
        <fullName evidence="7">Curli production assembly/transport component CsgG</fullName>
    </submittedName>
</protein>
<evidence type="ECO:0000256" key="6">
    <source>
        <dbReference type="SAM" id="SignalP"/>
    </source>
</evidence>